<keyword evidence="1" id="KW-0175">Coiled coil</keyword>
<dbReference type="EMBL" id="FQWD01000004">
    <property type="protein sequence ID" value="SHG61614.1"/>
    <property type="molecule type" value="Genomic_DNA"/>
</dbReference>
<evidence type="ECO:0000313" key="5">
    <source>
        <dbReference type="EMBL" id="SHG61614.1"/>
    </source>
</evidence>
<reference evidence="6" key="1">
    <citation type="submission" date="2016-11" db="EMBL/GenBank/DDBJ databases">
        <authorList>
            <person name="Varghese N."/>
            <person name="Submissions S."/>
        </authorList>
    </citation>
    <scope>NUCLEOTIDE SEQUENCE [LARGE SCALE GENOMIC DNA]</scope>
    <source>
        <strain evidence="6">CGMCC 1.8995</strain>
    </source>
</reference>
<dbReference type="STRING" id="634436.SAMN05216361_2579"/>
<dbReference type="Pfam" id="PF09822">
    <property type="entry name" value="ABC_transp_aux"/>
    <property type="match status" value="1"/>
</dbReference>
<evidence type="ECO:0000256" key="1">
    <source>
        <dbReference type="SAM" id="Coils"/>
    </source>
</evidence>
<dbReference type="Proteomes" id="UP000184520">
    <property type="component" value="Unassembled WGS sequence"/>
</dbReference>
<keyword evidence="2" id="KW-0472">Membrane</keyword>
<keyword evidence="6" id="KW-1185">Reference proteome</keyword>
<gene>
    <name evidence="5" type="ORF">SAMN05216361_2579</name>
</gene>
<feature type="domain" description="DUF7088" evidence="4">
    <location>
        <begin position="37"/>
        <end position="137"/>
    </location>
</feature>
<feature type="transmembrane region" description="Helical" evidence="2">
    <location>
        <begin position="586"/>
        <end position="607"/>
    </location>
</feature>
<sequence>MKNTTALTTLALLIVLFFGVVVINNELLGHYRIDLTEDKVYSLSPGSQKVLDELDEPIVLYFFFSDSASKGMTALRNYANRVQSLLEEYASRANGKITLKVIDPEPFSEAEDLAAQYGLTGATLGPVGEAIYFGLAGTNAVDDQFSIGFFDPQQETFLEYDISKLIYQLSDPEPVSVTLLTDLNLLGGQNPMSGQYTPPMTFYSQLNQLYDVTTIGSDASQLPDDTDVLVVVHPQNLSESLLYSIDQFAMKQGRILLFMDSHYESDPMAMMSAMGANASEFSLLEKWGINVDTSKVVLDARLGLDIRTPEGAVARHPGIIGLTGEQLNREDIITANLELINGSSFAPLSLNQDSRLRLTPLAYSSQDGVAVSSSDYALTRDPGALQRMLDTTKQQYTLAARIAGATRSAYDSAPDFEESNAMQSAHVSQTTQLNVIVFTDADMLADRFWVQQSNFFGETLFTPFANNGDAVINASENLAGSSALISIRGRGTYARPFEVVQALEAKAEARFREQEERLQAQLQQTEAQLAELQSVQNESGALTLSPEQQAALDEFIAQRGAIRRELRDVRYQLERDIDTLGNYLKLLNIAVAPLVLVTLLWLSARLFKRRAGKQVREEIAA</sequence>
<evidence type="ECO:0000259" key="4">
    <source>
        <dbReference type="Pfam" id="PF23357"/>
    </source>
</evidence>
<keyword evidence="2" id="KW-0812">Transmembrane</keyword>
<dbReference type="InterPro" id="IPR019196">
    <property type="entry name" value="ABC_transp_unknown"/>
</dbReference>
<dbReference type="RefSeq" id="WP_073323052.1">
    <property type="nucleotide sequence ID" value="NZ_FQWD01000004.1"/>
</dbReference>
<evidence type="ECO:0000259" key="3">
    <source>
        <dbReference type="Pfam" id="PF09822"/>
    </source>
</evidence>
<evidence type="ECO:0000313" key="6">
    <source>
        <dbReference type="Proteomes" id="UP000184520"/>
    </source>
</evidence>
<dbReference type="Pfam" id="PF23357">
    <property type="entry name" value="DUF7088"/>
    <property type="match status" value="1"/>
</dbReference>
<dbReference type="OrthoDB" id="9777219at2"/>
<dbReference type="AlphaFoldDB" id="A0A1M5L918"/>
<protein>
    <submittedName>
        <fullName evidence="5">ABC-type uncharacterized transport system involved in gliding motility, auxiliary component</fullName>
    </submittedName>
</protein>
<dbReference type="InterPro" id="IPR055396">
    <property type="entry name" value="DUF7088"/>
</dbReference>
<feature type="coiled-coil region" evidence="1">
    <location>
        <begin position="504"/>
        <end position="538"/>
    </location>
</feature>
<proteinExistence type="predicted"/>
<accession>A0A1M5L918</accession>
<keyword evidence="2" id="KW-1133">Transmembrane helix</keyword>
<name>A0A1M5L918_9ALTE</name>
<feature type="domain" description="ABC-type uncharacterised transport system" evidence="3">
    <location>
        <begin position="188"/>
        <end position="474"/>
    </location>
</feature>
<evidence type="ECO:0000256" key="2">
    <source>
        <dbReference type="SAM" id="Phobius"/>
    </source>
</evidence>
<organism evidence="5 6">
    <name type="scientific">Marisediminitalea aggregata</name>
    <dbReference type="NCBI Taxonomy" id="634436"/>
    <lineage>
        <taxon>Bacteria</taxon>
        <taxon>Pseudomonadati</taxon>
        <taxon>Pseudomonadota</taxon>
        <taxon>Gammaproteobacteria</taxon>
        <taxon>Alteromonadales</taxon>
        <taxon>Alteromonadaceae</taxon>
        <taxon>Marisediminitalea</taxon>
    </lineage>
</organism>